<dbReference type="InterPro" id="IPR027396">
    <property type="entry name" value="DsrEFH-like"/>
</dbReference>
<gene>
    <name evidence="2" type="ORF">FHS88_003775</name>
</gene>
<comment type="caution">
    <text evidence="2">The sequence shown here is derived from an EMBL/GenBank/DDBJ whole genome shotgun (WGS) entry which is preliminary data.</text>
</comment>
<evidence type="ECO:0000256" key="1">
    <source>
        <dbReference type="SAM" id="SignalP"/>
    </source>
</evidence>
<feature type="signal peptide" evidence="1">
    <location>
        <begin position="1"/>
        <end position="27"/>
    </location>
</feature>
<feature type="chain" id="PRO_5032729122" evidence="1">
    <location>
        <begin position="28"/>
        <end position="149"/>
    </location>
</feature>
<dbReference type="SUPFAM" id="SSF75169">
    <property type="entry name" value="DsrEFH-like"/>
    <property type="match status" value="1"/>
</dbReference>
<protein>
    <submittedName>
        <fullName evidence="2">Putative peroxiredoxin</fullName>
    </submittedName>
</protein>
<dbReference type="Gene3D" id="3.40.1260.10">
    <property type="entry name" value="DsrEFH-like"/>
    <property type="match status" value="1"/>
</dbReference>
<evidence type="ECO:0000313" key="3">
    <source>
        <dbReference type="Proteomes" id="UP000562254"/>
    </source>
</evidence>
<evidence type="ECO:0000313" key="2">
    <source>
        <dbReference type="EMBL" id="MBB5691618.1"/>
    </source>
</evidence>
<name>A0A840XSH8_9PROT</name>
<keyword evidence="3" id="KW-1185">Reference proteome</keyword>
<dbReference type="RefSeq" id="WP_184487020.1">
    <property type="nucleotide sequence ID" value="NZ_JAAEDJ010000152.1"/>
</dbReference>
<dbReference type="Proteomes" id="UP000562254">
    <property type="component" value="Unassembled WGS sequence"/>
</dbReference>
<organism evidence="2 3">
    <name type="scientific">Neoroseomonas alkaliterrae</name>
    <dbReference type="NCBI Taxonomy" id="1452450"/>
    <lineage>
        <taxon>Bacteria</taxon>
        <taxon>Pseudomonadati</taxon>
        <taxon>Pseudomonadota</taxon>
        <taxon>Alphaproteobacteria</taxon>
        <taxon>Acetobacterales</taxon>
        <taxon>Acetobacteraceae</taxon>
        <taxon>Neoroseomonas</taxon>
    </lineage>
</organism>
<accession>A0A840XSH8</accession>
<dbReference type="EMBL" id="JACIJE010000014">
    <property type="protein sequence ID" value="MBB5691618.1"/>
    <property type="molecule type" value="Genomic_DNA"/>
</dbReference>
<reference evidence="2 3" key="1">
    <citation type="submission" date="2020-08" db="EMBL/GenBank/DDBJ databases">
        <title>Genomic Encyclopedia of Type Strains, Phase IV (KMG-IV): sequencing the most valuable type-strain genomes for metagenomic binning, comparative biology and taxonomic classification.</title>
        <authorList>
            <person name="Goeker M."/>
        </authorList>
    </citation>
    <scope>NUCLEOTIDE SEQUENCE [LARGE SCALE GENOMIC DNA]</scope>
    <source>
        <strain evidence="2 3">DSM 25895</strain>
    </source>
</reference>
<keyword evidence="1" id="KW-0732">Signal</keyword>
<sequence length="149" mass="15556">MTLRSTARRAAGLLLLAGLALAPAARAETPRVLAIITSADPQAQGMAFVLLGQMRQQGATVEVMLCGPAGDLARREPPGPAAAALRPMNATPAQMLQNLVRAGMRTEVCALYLPNAGVGPEALIEGVRPAAPPEMARRMLEPATRVLPF</sequence>
<proteinExistence type="predicted"/>
<dbReference type="AlphaFoldDB" id="A0A840XSH8"/>